<name>A0A8J2JK16_9HEXA</name>
<dbReference type="PANTHER" id="PTHR11552:SF147">
    <property type="entry name" value="CHOLINE DEHYDROGENASE, MITOCHONDRIAL"/>
    <property type="match status" value="1"/>
</dbReference>
<feature type="non-terminal residue" evidence="2">
    <location>
        <position position="1"/>
    </location>
</feature>
<evidence type="ECO:0000313" key="2">
    <source>
        <dbReference type="EMBL" id="CAG7721776.1"/>
    </source>
</evidence>
<reference evidence="2" key="1">
    <citation type="submission" date="2021-06" db="EMBL/GenBank/DDBJ databases">
        <authorList>
            <person name="Hodson N. C."/>
            <person name="Mongue J. A."/>
            <person name="Jaron S. K."/>
        </authorList>
    </citation>
    <scope>NUCLEOTIDE SEQUENCE</scope>
</reference>
<comment type="caution">
    <text evidence="2">The sequence shown here is derived from an EMBL/GenBank/DDBJ whole genome shotgun (WGS) entry which is preliminary data.</text>
</comment>
<dbReference type="EMBL" id="CAJVCH010082780">
    <property type="protein sequence ID" value="CAG7721776.1"/>
    <property type="molecule type" value="Genomic_DNA"/>
</dbReference>
<dbReference type="PANTHER" id="PTHR11552">
    <property type="entry name" value="GLUCOSE-METHANOL-CHOLINE GMC OXIDOREDUCTASE"/>
    <property type="match status" value="1"/>
</dbReference>
<dbReference type="OrthoDB" id="269227at2759"/>
<dbReference type="Pfam" id="PF05199">
    <property type="entry name" value="GMC_oxred_C"/>
    <property type="match status" value="1"/>
</dbReference>
<evidence type="ECO:0000313" key="3">
    <source>
        <dbReference type="Proteomes" id="UP000708208"/>
    </source>
</evidence>
<dbReference type="Proteomes" id="UP000708208">
    <property type="component" value="Unassembled WGS sequence"/>
</dbReference>
<dbReference type="InterPro" id="IPR012132">
    <property type="entry name" value="GMC_OxRdtase"/>
</dbReference>
<sequence>YAIATRNGFTYIASHRAKKENPNWPDLQVTFSFLRLVGNALGCTVALGRPYSHGTLRYNTSASSMVDDHLPIIDPQYFTHPHDLERVIEGIEFCLNVFEGTQTFQNIGAKFTVEPIEECRDTVFRSKDYWACYVQYRSQSLYHTSCTCRMGKPNDREGSVVDSKLRAHGVEKLRIIDASVLPRVTNANIAAPVIMIAEKISASLIEDHTTLASKQKTNFGSDL</sequence>
<gene>
    <name evidence="2" type="ORF">AFUS01_LOCUS10968</name>
</gene>
<keyword evidence="3" id="KW-1185">Reference proteome</keyword>
<dbReference type="GO" id="GO:0050660">
    <property type="term" value="F:flavin adenine dinucleotide binding"/>
    <property type="evidence" value="ECO:0007669"/>
    <property type="project" value="InterPro"/>
</dbReference>
<organism evidence="2 3">
    <name type="scientific">Allacma fusca</name>
    <dbReference type="NCBI Taxonomy" id="39272"/>
    <lineage>
        <taxon>Eukaryota</taxon>
        <taxon>Metazoa</taxon>
        <taxon>Ecdysozoa</taxon>
        <taxon>Arthropoda</taxon>
        <taxon>Hexapoda</taxon>
        <taxon>Collembola</taxon>
        <taxon>Symphypleona</taxon>
        <taxon>Sminthuridae</taxon>
        <taxon>Allacma</taxon>
    </lineage>
</organism>
<dbReference type="AlphaFoldDB" id="A0A8J2JK16"/>
<evidence type="ECO:0000259" key="1">
    <source>
        <dbReference type="Pfam" id="PF05199"/>
    </source>
</evidence>
<dbReference type="InterPro" id="IPR007867">
    <property type="entry name" value="GMC_OxRtase_C"/>
</dbReference>
<feature type="domain" description="Glucose-methanol-choline oxidoreductase C-terminal" evidence="1">
    <location>
        <begin position="50"/>
        <end position="197"/>
    </location>
</feature>
<protein>
    <recommendedName>
        <fullName evidence="1">Glucose-methanol-choline oxidoreductase C-terminal domain-containing protein</fullName>
    </recommendedName>
</protein>
<proteinExistence type="predicted"/>
<accession>A0A8J2JK16</accession>
<dbReference type="GO" id="GO:0016614">
    <property type="term" value="F:oxidoreductase activity, acting on CH-OH group of donors"/>
    <property type="evidence" value="ECO:0007669"/>
    <property type="project" value="InterPro"/>
</dbReference>